<dbReference type="Gene3D" id="1.25.40.20">
    <property type="entry name" value="Ankyrin repeat-containing domain"/>
    <property type="match status" value="2"/>
</dbReference>
<dbReference type="PANTHER" id="PTHR46586">
    <property type="entry name" value="ANKYRIN REPEAT-CONTAINING PROTEIN"/>
    <property type="match status" value="1"/>
</dbReference>
<dbReference type="InterPro" id="IPR052050">
    <property type="entry name" value="SecEffector_AnkRepeat"/>
</dbReference>
<dbReference type="EMBL" id="JAFCIX010000433">
    <property type="protein sequence ID" value="KAH6590419.1"/>
    <property type="molecule type" value="Genomic_DNA"/>
</dbReference>
<protein>
    <submittedName>
        <fullName evidence="1">Uncharacterized protein</fullName>
    </submittedName>
</protein>
<reference evidence="1 2" key="1">
    <citation type="submission" date="2021-02" db="EMBL/GenBank/DDBJ databases">
        <title>Variation within the Batrachochytrium salamandrivorans European outbreak.</title>
        <authorList>
            <person name="Kelly M."/>
            <person name="Pasmans F."/>
            <person name="Shea T.P."/>
            <person name="Munoz J.F."/>
            <person name="Carranza S."/>
            <person name="Cuomo C.A."/>
            <person name="Martel A."/>
        </authorList>
    </citation>
    <scope>NUCLEOTIDE SEQUENCE [LARGE SCALE GENOMIC DNA]</scope>
    <source>
        <strain evidence="1 2">AMFP18/2</strain>
    </source>
</reference>
<evidence type="ECO:0000313" key="2">
    <source>
        <dbReference type="Proteomes" id="UP001648503"/>
    </source>
</evidence>
<sequence>MNSYSGALLINSIDSLPWFIVKQIYQYAGPLTRYLHNQLPQPITESALRLIMVDCFKQNNATKTMLILAHYPKYIPIWESLFIFTSSIESVLELSGRVNTPIWTAKCLQQGQDGALNQFEKLIAQMDAETEFLAKEAFDMVVQSLSQSYSQYFESYILSMACSLGRLDVAKELVGGAPHLREHCLRAIKSNQSNIVELLIDSGKDVTAQLAFNAAVSYGRTELVDILRHKYSNLQIRPEDITCTMLYGHINVVWLLAQDTKLSKFKGFRSLRRLADALGHQDLRDFAKTHNIGSDEVIDRMSFDMVPCSFDTAAKLLGGISGFNSRHMLSAAQVGQVDFIAHLLECWGELPLIRSDTCKLALETASQYCHYAVVKLLVERGLGICQNDIDNALISAARNGHLSIFSYLYHITADHVVHAEAIREAVACHHVDLVEYFMLHEGNVDKIIMSLLTQGYNDVVDAVLSL</sequence>
<organism evidence="1 2">
    <name type="scientific">Batrachochytrium salamandrivorans</name>
    <dbReference type="NCBI Taxonomy" id="1357716"/>
    <lineage>
        <taxon>Eukaryota</taxon>
        <taxon>Fungi</taxon>
        <taxon>Fungi incertae sedis</taxon>
        <taxon>Chytridiomycota</taxon>
        <taxon>Chytridiomycota incertae sedis</taxon>
        <taxon>Chytridiomycetes</taxon>
        <taxon>Rhizophydiales</taxon>
        <taxon>Rhizophydiales incertae sedis</taxon>
        <taxon>Batrachochytrium</taxon>
    </lineage>
</organism>
<gene>
    <name evidence="1" type="ORF">BASA50_009394</name>
</gene>
<keyword evidence="2" id="KW-1185">Reference proteome</keyword>
<dbReference type="SMART" id="SM00248">
    <property type="entry name" value="ANK"/>
    <property type="match status" value="3"/>
</dbReference>
<dbReference type="PANTHER" id="PTHR46586:SF3">
    <property type="entry name" value="ANKYRIN REPEAT-CONTAINING PROTEIN"/>
    <property type="match status" value="1"/>
</dbReference>
<proteinExistence type="predicted"/>
<accession>A0ABQ8F2M0</accession>
<dbReference type="Proteomes" id="UP001648503">
    <property type="component" value="Unassembled WGS sequence"/>
</dbReference>
<evidence type="ECO:0000313" key="1">
    <source>
        <dbReference type="EMBL" id="KAH6590419.1"/>
    </source>
</evidence>
<dbReference type="SUPFAM" id="SSF48403">
    <property type="entry name" value="Ankyrin repeat"/>
    <property type="match status" value="1"/>
</dbReference>
<comment type="caution">
    <text evidence="1">The sequence shown here is derived from an EMBL/GenBank/DDBJ whole genome shotgun (WGS) entry which is preliminary data.</text>
</comment>
<dbReference type="InterPro" id="IPR002110">
    <property type="entry name" value="Ankyrin_rpt"/>
</dbReference>
<name>A0ABQ8F2M0_9FUNG</name>
<dbReference type="InterPro" id="IPR036770">
    <property type="entry name" value="Ankyrin_rpt-contain_sf"/>
</dbReference>